<evidence type="ECO:0000256" key="2">
    <source>
        <dbReference type="ARBA" id="ARBA00032707"/>
    </source>
</evidence>
<feature type="transmembrane region" description="Helical" evidence="4">
    <location>
        <begin position="172"/>
        <end position="193"/>
    </location>
</feature>
<dbReference type="Pfam" id="PF01569">
    <property type="entry name" value="PAP2"/>
    <property type="match status" value="1"/>
</dbReference>
<dbReference type="EC" id="3.6.1.27" evidence="1"/>
<feature type="transmembrane region" description="Helical" evidence="4">
    <location>
        <begin position="12"/>
        <end position="31"/>
    </location>
</feature>
<evidence type="ECO:0000256" key="4">
    <source>
        <dbReference type="SAM" id="Phobius"/>
    </source>
</evidence>
<dbReference type="SUPFAM" id="SSF48317">
    <property type="entry name" value="Acid phosphatase/Vanadium-dependent haloperoxidase"/>
    <property type="match status" value="1"/>
</dbReference>
<evidence type="ECO:0000313" key="7">
    <source>
        <dbReference type="Proteomes" id="UP000006334"/>
    </source>
</evidence>
<organism evidence="6 7">
    <name type="scientific">Aliiglaciecola lipolytica E3</name>
    <dbReference type="NCBI Taxonomy" id="1127673"/>
    <lineage>
        <taxon>Bacteria</taxon>
        <taxon>Pseudomonadati</taxon>
        <taxon>Pseudomonadota</taxon>
        <taxon>Gammaproteobacteria</taxon>
        <taxon>Alteromonadales</taxon>
        <taxon>Alteromonadaceae</taxon>
        <taxon>Aliiglaciecola</taxon>
    </lineage>
</organism>
<keyword evidence="4" id="KW-0472">Membrane</keyword>
<evidence type="ECO:0000259" key="5">
    <source>
        <dbReference type="SMART" id="SM00014"/>
    </source>
</evidence>
<dbReference type="Gene3D" id="1.20.144.10">
    <property type="entry name" value="Phosphatidic acid phosphatase type 2/haloperoxidase"/>
    <property type="match status" value="1"/>
</dbReference>
<dbReference type="EMBL" id="BAEN01000038">
    <property type="protein sequence ID" value="GAC14617.1"/>
    <property type="molecule type" value="Genomic_DNA"/>
</dbReference>
<name>K6Y8T1_9ALTE</name>
<dbReference type="CDD" id="cd03392">
    <property type="entry name" value="PAP2_like_2"/>
    <property type="match status" value="1"/>
</dbReference>
<proteinExistence type="predicted"/>
<comment type="caution">
    <text evidence="6">The sequence shown here is derived from an EMBL/GenBank/DDBJ whole genome shotgun (WGS) entry which is preliminary data.</text>
</comment>
<feature type="transmembrane region" description="Helical" evidence="4">
    <location>
        <begin position="142"/>
        <end position="165"/>
    </location>
</feature>
<feature type="transmembrane region" description="Helical" evidence="4">
    <location>
        <begin position="101"/>
        <end position="122"/>
    </location>
</feature>
<dbReference type="OrthoDB" id="9780918at2"/>
<keyword evidence="4" id="KW-1133">Transmembrane helix</keyword>
<evidence type="ECO:0000313" key="6">
    <source>
        <dbReference type="EMBL" id="GAC14617.1"/>
    </source>
</evidence>
<dbReference type="AlphaFoldDB" id="K6Y8T1"/>
<dbReference type="PANTHER" id="PTHR14969:SF13">
    <property type="entry name" value="AT30094P"/>
    <property type="match status" value="1"/>
</dbReference>
<dbReference type="InterPro" id="IPR036938">
    <property type="entry name" value="PAP2/HPO_sf"/>
</dbReference>
<dbReference type="STRING" id="1127673.GLIP_1989"/>
<dbReference type="Proteomes" id="UP000006334">
    <property type="component" value="Unassembled WGS sequence"/>
</dbReference>
<dbReference type="SMART" id="SM00014">
    <property type="entry name" value="acidPPc"/>
    <property type="match status" value="1"/>
</dbReference>
<comment type="catalytic activity">
    <reaction evidence="3">
        <text>di-trans,octa-cis-undecaprenyl diphosphate + H2O = di-trans,octa-cis-undecaprenyl phosphate + phosphate + H(+)</text>
        <dbReference type="Rhea" id="RHEA:28094"/>
        <dbReference type="ChEBI" id="CHEBI:15377"/>
        <dbReference type="ChEBI" id="CHEBI:15378"/>
        <dbReference type="ChEBI" id="CHEBI:43474"/>
        <dbReference type="ChEBI" id="CHEBI:58405"/>
        <dbReference type="ChEBI" id="CHEBI:60392"/>
        <dbReference type="EC" id="3.6.1.27"/>
    </reaction>
</comment>
<feature type="transmembrane region" description="Helical" evidence="4">
    <location>
        <begin position="199"/>
        <end position="220"/>
    </location>
</feature>
<evidence type="ECO:0000256" key="3">
    <source>
        <dbReference type="ARBA" id="ARBA00047594"/>
    </source>
</evidence>
<accession>K6Y8T1</accession>
<dbReference type="eggNOG" id="COG0671">
    <property type="taxonomic scope" value="Bacteria"/>
</dbReference>
<keyword evidence="7" id="KW-1185">Reference proteome</keyword>
<reference evidence="6 7" key="1">
    <citation type="journal article" date="2017" name="Antonie Van Leeuwenhoek">
        <title>Rhizobium rhizosphaerae sp. nov., a novel species isolated from rice rhizosphere.</title>
        <authorList>
            <person name="Zhao J.J."/>
            <person name="Zhang J."/>
            <person name="Zhang R.J."/>
            <person name="Zhang C.W."/>
            <person name="Yin H.Q."/>
            <person name="Zhang X.X."/>
        </authorList>
    </citation>
    <scope>NUCLEOTIDE SEQUENCE [LARGE SCALE GENOMIC DNA]</scope>
    <source>
        <strain evidence="6 7">E3</strain>
    </source>
</reference>
<feature type="transmembrane region" description="Helical" evidence="4">
    <location>
        <begin position="72"/>
        <end position="94"/>
    </location>
</feature>
<feature type="domain" description="Phosphatidic acid phosphatase type 2/haloperoxidase" evidence="5">
    <location>
        <begin position="100"/>
        <end position="214"/>
    </location>
</feature>
<dbReference type="PANTHER" id="PTHR14969">
    <property type="entry name" value="SPHINGOSINE-1-PHOSPHATE PHOSPHOHYDROLASE"/>
    <property type="match status" value="1"/>
</dbReference>
<dbReference type="GO" id="GO:0050380">
    <property type="term" value="F:undecaprenyl-diphosphatase activity"/>
    <property type="evidence" value="ECO:0007669"/>
    <property type="project" value="UniProtKB-EC"/>
</dbReference>
<sequence length="236" mass="26103">MIKVLLEKPFINQLILIFVITLILLAFYKLAGFAVSGGTPEIDQYIILAFRHANDLSDPIGPKWVEEMMRDITALGGVAILASFTFFVTVFLLIENKPKLAMALVLTIASGMLVSFSLKYGITRPRPDLVPHGSYVYTASFPSGHAMLSALVYFSLAGMLSYLPVRKRVKTYFFIVAAIFTLAIGVSRVYLGVHWPTDVLAGWLMGIGWALITLLIVRFLKMKGVFASKKPVIPNN</sequence>
<evidence type="ECO:0000256" key="1">
    <source>
        <dbReference type="ARBA" id="ARBA00012374"/>
    </source>
</evidence>
<protein>
    <recommendedName>
        <fullName evidence="1">undecaprenyl-diphosphate phosphatase</fullName>
        <ecNumber evidence="1">3.6.1.27</ecNumber>
    </recommendedName>
    <alternativeName>
        <fullName evidence="2">Undecaprenyl pyrophosphate phosphatase</fullName>
    </alternativeName>
</protein>
<keyword evidence="4" id="KW-0812">Transmembrane</keyword>
<dbReference type="InterPro" id="IPR000326">
    <property type="entry name" value="PAP2/HPO"/>
</dbReference>
<gene>
    <name evidence="6" type="ORF">GLIP_1989</name>
</gene>
<dbReference type="RefSeq" id="WP_008844433.1">
    <property type="nucleotide sequence ID" value="NZ_BAEN01000038.1"/>
</dbReference>